<evidence type="ECO:0000313" key="2">
    <source>
        <dbReference type="EMBL" id="KAK3680087.1"/>
    </source>
</evidence>
<name>A0AAE1C6M1_9PEZI</name>
<protein>
    <submittedName>
        <fullName evidence="2">Uncharacterized protein</fullName>
    </submittedName>
</protein>
<gene>
    <name evidence="2" type="ORF">LTR78_000464</name>
</gene>
<proteinExistence type="predicted"/>
<evidence type="ECO:0000313" key="3">
    <source>
        <dbReference type="Proteomes" id="UP001274830"/>
    </source>
</evidence>
<dbReference type="PANTHER" id="PTHR22870">
    <property type="entry name" value="REGULATOR OF CHROMOSOME CONDENSATION"/>
    <property type="match status" value="1"/>
</dbReference>
<dbReference type="SUPFAM" id="SSF50985">
    <property type="entry name" value="RCC1/BLIP-II"/>
    <property type="match status" value="1"/>
</dbReference>
<accession>A0AAE1C6M1</accession>
<dbReference type="EMBL" id="JAUTXT010000001">
    <property type="protein sequence ID" value="KAK3680087.1"/>
    <property type="molecule type" value="Genomic_DNA"/>
</dbReference>
<evidence type="ECO:0000256" key="1">
    <source>
        <dbReference type="ARBA" id="ARBA00022737"/>
    </source>
</evidence>
<organism evidence="2 3">
    <name type="scientific">Recurvomyces mirabilis</name>
    <dbReference type="NCBI Taxonomy" id="574656"/>
    <lineage>
        <taxon>Eukaryota</taxon>
        <taxon>Fungi</taxon>
        <taxon>Dikarya</taxon>
        <taxon>Ascomycota</taxon>
        <taxon>Pezizomycotina</taxon>
        <taxon>Dothideomycetes</taxon>
        <taxon>Dothideomycetidae</taxon>
        <taxon>Mycosphaerellales</taxon>
        <taxon>Teratosphaeriaceae</taxon>
        <taxon>Recurvomyces</taxon>
    </lineage>
</organism>
<sequence length="562" mass="62471">MARRESREQYDIYMTGSNNHGQLFPRETGSNISTFRLRFADQPPPAYRSFDILYVDSNTTVTLVDDVIASEGRQRHCARMFTKPILGTACGHPDVGMLGFVDERSQLNLVRPYPLPGQMGENWDVTPAAPYGLERNAVFVTSVLRPESPKLGLVAMSPNGSVVCTIEHREHESAELNDGGTGDVGRYILLFESCAKFTTWHAQGDEPSEDQPTGRWTFCGEPLQLVAFDRHFLLLLDIGIVHVPDADDHDSQTIQSQGDASKAQLPRTMSGLESVLVEKIAAGSRYGAAISRQGKLYLWDSRGADHDDHLACLEMAQPSVAMLVPVHDSNHRLVPGILDIAVGSSHIAIVTTDHRLFAIGSNDHGQLGLLNDQQQRFHLDWIEIKQPKNVHRVICALDATVAFATPKSVPSSDYDEDEIFKLMTSIYLTAIRMGMFEDHEVTFAPPQGHEIDLSQLEHHADLDPRCVSLMRKLPYAPAGYRCVIYEMESVDYRSAEIIRETKYIDHPVMLTPGPEKTEGLQWKARPVDMFLLHSSEGDDPSLVLDVENSKSLATISGTTDLD</sequence>
<dbReference type="InterPro" id="IPR051210">
    <property type="entry name" value="Ub_ligase/GEF_domain"/>
</dbReference>
<reference evidence="2" key="1">
    <citation type="submission" date="2023-07" db="EMBL/GenBank/DDBJ databases">
        <title>Black Yeasts Isolated from many extreme environments.</title>
        <authorList>
            <person name="Coleine C."/>
            <person name="Stajich J.E."/>
            <person name="Selbmann L."/>
        </authorList>
    </citation>
    <scope>NUCLEOTIDE SEQUENCE</scope>
    <source>
        <strain evidence="2">CCFEE 5485</strain>
    </source>
</reference>
<dbReference type="AlphaFoldDB" id="A0AAE1C6M1"/>
<dbReference type="PANTHER" id="PTHR22870:SF466">
    <property type="entry name" value="ANKYRIN REPEAT-CONTAINING PROTEIN"/>
    <property type="match status" value="1"/>
</dbReference>
<keyword evidence="1" id="KW-0677">Repeat</keyword>
<dbReference type="Proteomes" id="UP001274830">
    <property type="component" value="Unassembled WGS sequence"/>
</dbReference>
<comment type="caution">
    <text evidence="2">The sequence shown here is derived from an EMBL/GenBank/DDBJ whole genome shotgun (WGS) entry which is preliminary data.</text>
</comment>
<dbReference type="Pfam" id="PF13540">
    <property type="entry name" value="RCC1_2"/>
    <property type="match status" value="1"/>
</dbReference>
<keyword evidence="3" id="KW-1185">Reference proteome</keyword>
<dbReference type="Gene3D" id="2.130.10.30">
    <property type="entry name" value="Regulator of chromosome condensation 1/beta-lactamase-inhibitor protein II"/>
    <property type="match status" value="1"/>
</dbReference>
<dbReference type="InterPro" id="IPR009091">
    <property type="entry name" value="RCC1/BLIP-II"/>
</dbReference>